<dbReference type="EMBL" id="MLAK01001427">
    <property type="protein sequence ID" value="OHS93147.1"/>
    <property type="molecule type" value="Genomic_DNA"/>
</dbReference>
<accession>A0A1J4J659</accession>
<dbReference type="AlphaFoldDB" id="A0A1J4J659"/>
<dbReference type="OrthoDB" id="10584892at2759"/>
<reference evidence="2" key="1">
    <citation type="submission" date="2016-10" db="EMBL/GenBank/DDBJ databases">
        <authorList>
            <person name="Benchimol M."/>
            <person name="Almeida L.G."/>
            <person name="Vasconcelos A.T."/>
            <person name="Perreira-Neves A."/>
            <person name="Rosa I.A."/>
            <person name="Tasca T."/>
            <person name="Bogo M.R."/>
            <person name="de Souza W."/>
        </authorList>
    </citation>
    <scope>NUCLEOTIDE SEQUENCE [LARGE SCALE GENOMIC DNA]</scope>
    <source>
        <strain evidence="2">K</strain>
    </source>
</reference>
<protein>
    <submittedName>
        <fullName evidence="2">Uncharacterized protein</fullName>
    </submittedName>
</protein>
<feature type="compositionally biased region" description="Polar residues" evidence="1">
    <location>
        <begin position="125"/>
        <end position="134"/>
    </location>
</feature>
<keyword evidence="3" id="KW-1185">Reference proteome</keyword>
<dbReference type="GeneID" id="94847960"/>
<proteinExistence type="predicted"/>
<dbReference type="RefSeq" id="XP_068346284.1">
    <property type="nucleotide sequence ID" value="XM_068513256.1"/>
</dbReference>
<evidence type="ECO:0000256" key="1">
    <source>
        <dbReference type="SAM" id="MobiDB-lite"/>
    </source>
</evidence>
<evidence type="ECO:0000313" key="2">
    <source>
        <dbReference type="EMBL" id="OHS93147.1"/>
    </source>
</evidence>
<dbReference type="Proteomes" id="UP000179807">
    <property type="component" value="Unassembled WGS sequence"/>
</dbReference>
<gene>
    <name evidence="2" type="ORF">TRFO_40523</name>
</gene>
<feature type="region of interest" description="Disordered" evidence="1">
    <location>
        <begin position="125"/>
        <end position="161"/>
    </location>
</feature>
<evidence type="ECO:0000313" key="3">
    <source>
        <dbReference type="Proteomes" id="UP000179807"/>
    </source>
</evidence>
<name>A0A1J4J659_9EUKA</name>
<comment type="caution">
    <text evidence="2">The sequence shown here is derived from an EMBL/GenBank/DDBJ whole genome shotgun (WGS) entry which is preliminary data.</text>
</comment>
<dbReference type="VEuPathDB" id="TrichDB:TRFO_40523"/>
<feature type="compositionally biased region" description="Basic residues" evidence="1">
    <location>
        <begin position="146"/>
        <end position="155"/>
    </location>
</feature>
<sequence>MTSKFKSSFDSSILDQSTNQATINDIYESIGLQVLDRWDTDQGDVSLMSSQQGLNLIGKLEKILNTPSNKLKPGWSEKLRAIIEEMEPTDFAIYGKRISLFLLSNQDREEKLSITQEAPISITFGDQGSASSIPITPKPKANRSSPKSRRSRSPRTQKSQISQYSQFYFESSFGSAFGSASPKQAPQRPLYTQFPKWLPTLPEFDD</sequence>
<organism evidence="2 3">
    <name type="scientific">Tritrichomonas foetus</name>
    <dbReference type="NCBI Taxonomy" id="1144522"/>
    <lineage>
        <taxon>Eukaryota</taxon>
        <taxon>Metamonada</taxon>
        <taxon>Parabasalia</taxon>
        <taxon>Tritrichomonadida</taxon>
        <taxon>Tritrichomonadidae</taxon>
        <taxon>Tritrichomonas</taxon>
    </lineage>
</organism>